<keyword evidence="4" id="KW-1185">Reference proteome</keyword>
<dbReference type="Proteomes" id="UP000475582">
    <property type="component" value="Unassembled WGS sequence"/>
</dbReference>
<dbReference type="SUPFAM" id="SSF54373">
    <property type="entry name" value="FAD-linked reductases, C-terminal domain"/>
    <property type="match status" value="1"/>
</dbReference>
<evidence type="ECO:0000313" key="3">
    <source>
        <dbReference type="EMBL" id="MTV39027.1"/>
    </source>
</evidence>
<dbReference type="Gene3D" id="3.50.50.60">
    <property type="entry name" value="FAD/NAD(P)-binding domain"/>
    <property type="match status" value="2"/>
</dbReference>
<comment type="caution">
    <text evidence="3">The sequence shown here is derived from an EMBL/GenBank/DDBJ whole genome shotgun (WGS) entry which is preliminary data.</text>
</comment>
<dbReference type="InterPro" id="IPR036188">
    <property type="entry name" value="FAD/NAD-bd_sf"/>
</dbReference>
<gene>
    <name evidence="3" type="ORF">GM676_15735</name>
</gene>
<dbReference type="InterPro" id="IPR050703">
    <property type="entry name" value="Flavin_MAO"/>
</dbReference>
<reference evidence="3 4" key="1">
    <citation type="submission" date="2019-11" db="EMBL/GenBank/DDBJ databases">
        <title>Type strains purchased from KCTC, JCM and DSMZ.</title>
        <authorList>
            <person name="Lu H."/>
        </authorList>
    </citation>
    <scope>NUCLEOTIDE SEQUENCE [LARGE SCALE GENOMIC DNA]</scope>
    <source>
        <strain evidence="3 4">KCTC 22382</strain>
    </source>
</reference>
<dbReference type="EMBL" id="WNKY01000016">
    <property type="protein sequence ID" value="MTV39027.1"/>
    <property type="molecule type" value="Genomic_DNA"/>
</dbReference>
<name>A0A6L6PK91_9BURK</name>
<proteinExistence type="inferred from homology"/>
<organism evidence="3 4">
    <name type="scientific">Duganella radicis</name>
    <dbReference type="NCBI Taxonomy" id="551988"/>
    <lineage>
        <taxon>Bacteria</taxon>
        <taxon>Pseudomonadati</taxon>
        <taxon>Pseudomonadota</taxon>
        <taxon>Betaproteobacteria</taxon>
        <taxon>Burkholderiales</taxon>
        <taxon>Oxalobacteraceae</taxon>
        <taxon>Telluria group</taxon>
        <taxon>Duganella</taxon>
    </lineage>
</organism>
<comment type="similarity">
    <text evidence="1">Belongs to the flavin monoamine oxidase family.</text>
</comment>
<accession>A0A6L6PK91</accession>
<feature type="domain" description="Amine oxidase" evidence="2">
    <location>
        <begin position="112"/>
        <end position="356"/>
    </location>
</feature>
<dbReference type="PANTHER" id="PTHR43563:SF1">
    <property type="entry name" value="AMINE OXIDASE [FLAVIN-CONTAINING] B"/>
    <property type="match status" value="1"/>
</dbReference>
<evidence type="ECO:0000259" key="2">
    <source>
        <dbReference type="Pfam" id="PF01593"/>
    </source>
</evidence>
<dbReference type="Pfam" id="PF13450">
    <property type="entry name" value="NAD_binding_8"/>
    <property type="match status" value="1"/>
</dbReference>
<dbReference type="Gene3D" id="3.90.660.10">
    <property type="match status" value="1"/>
</dbReference>
<evidence type="ECO:0000313" key="4">
    <source>
        <dbReference type="Proteomes" id="UP000475582"/>
    </source>
</evidence>
<dbReference type="AlphaFoldDB" id="A0A6L6PK91"/>
<evidence type="ECO:0000256" key="1">
    <source>
        <dbReference type="ARBA" id="ARBA00005995"/>
    </source>
</evidence>
<dbReference type="GO" id="GO:0016491">
    <property type="term" value="F:oxidoreductase activity"/>
    <property type="evidence" value="ECO:0007669"/>
    <property type="project" value="InterPro"/>
</dbReference>
<dbReference type="PANTHER" id="PTHR43563">
    <property type="entry name" value="AMINE OXIDASE"/>
    <property type="match status" value="1"/>
</dbReference>
<dbReference type="RefSeq" id="WP_155464653.1">
    <property type="nucleotide sequence ID" value="NZ_WNKY01000016.1"/>
</dbReference>
<sequence length="367" mass="39960">MQEVEYAIAGGGLAGLYAAWLLERRGIQNYVVLEARARLGGRIQSFATPDGNAGFDLGPAWYWPEYQPQLAQLVSELGLASFAQHEQGEMMYERFPGEAPMRTAGYASSPQSMRLQGGMSAITEALRANLNPACIRTGVKVRRASKHADFIEIACQDTDGSTSSWRARHLLLAIPPRLVQEGIEFVPALPAAVARTWRDTATWMAPHAKYLAVYDKPFWREQGLSGEARSAVGVLGEIHDASMPGGAAALFGFFRIPVQARVRAGNDVLRDHCRAQLARLFGQQGAAPRADVIQDWALDSLTATSRDQIAEAQHPMTPPAVIVEGDWLGCLRGIASEWSPQFPGYLAGAVEAADRAIETLNFSERGK</sequence>
<dbReference type="InterPro" id="IPR002937">
    <property type="entry name" value="Amino_oxidase"/>
</dbReference>
<dbReference type="OrthoDB" id="3972913at2"/>
<dbReference type="Pfam" id="PF01593">
    <property type="entry name" value="Amino_oxidase"/>
    <property type="match status" value="1"/>
</dbReference>
<dbReference type="SUPFAM" id="SSF51905">
    <property type="entry name" value="FAD/NAD(P)-binding domain"/>
    <property type="match status" value="1"/>
</dbReference>
<protein>
    <submittedName>
        <fullName evidence="3">NAD(P)-binding protein</fullName>
    </submittedName>
</protein>